<dbReference type="PANTHER" id="PTHR23504">
    <property type="entry name" value="MAJOR FACILITATOR SUPERFAMILY DOMAIN-CONTAINING PROTEIN 10"/>
    <property type="match status" value="1"/>
</dbReference>
<evidence type="ECO:0000313" key="9">
    <source>
        <dbReference type="Proteomes" id="UP000075430"/>
    </source>
</evidence>
<feature type="transmembrane region" description="Helical" evidence="6">
    <location>
        <begin position="72"/>
        <end position="94"/>
    </location>
</feature>
<evidence type="ECO:0000256" key="5">
    <source>
        <dbReference type="ARBA" id="ARBA00023136"/>
    </source>
</evidence>
<comment type="caution">
    <text evidence="8">The sequence shown here is derived from an EMBL/GenBank/DDBJ whole genome shotgun (WGS) entry which is preliminary data.</text>
</comment>
<dbReference type="InterPro" id="IPR011701">
    <property type="entry name" value="MFS"/>
</dbReference>
<protein>
    <submittedName>
        <fullName evidence="8">Multidrug transporter</fullName>
    </submittedName>
</protein>
<sequence>MTYIGRLSILMFNMFIAMLGIGLIIPIMPAYITEFGATGSTMGLLVAAAGVTQLLFAPIAGEITDKYGRRKLIIFGIAAFAVSQLIFAFAGSLWQLFASRLLGGMGAAFLMPSMFAYIADITTEEERGKGMGLFSAAMTLGVVIGPGVGGYLIHYGMSVPFIVSASLACFSTVLSFFFLPETLDQEKQMEARAKREKREHLLQQMSRALKSPFAFMLILVFVLNFGIMNFESIFGLYVDHKHGFKASDIAFIITVAGLIGVFVQAVGVSFLVRKFGEKRVINATLIGAAAGLVWCRFAGSYWTVFAAAIFFLMLTSLLRPAVNTMLSKLAGDQQGFAGGMNTSFISLANIAGPSAAGFLFDINMEIPYMLGAAILVISFLAALSWGRKEQARPFTQEG</sequence>
<dbReference type="PANTHER" id="PTHR23504:SF115">
    <property type="entry name" value="MULTIDRUG RESISTANCE PROTEIN 2"/>
    <property type="match status" value="1"/>
</dbReference>
<dbReference type="SUPFAM" id="SSF103473">
    <property type="entry name" value="MFS general substrate transporter"/>
    <property type="match status" value="1"/>
</dbReference>
<dbReference type="PRINTS" id="PR01035">
    <property type="entry name" value="TCRTETA"/>
</dbReference>
<dbReference type="AlphaFoldDB" id="A0A150F632"/>
<keyword evidence="3 6" id="KW-0812">Transmembrane</keyword>
<dbReference type="InterPro" id="IPR001958">
    <property type="entry name" value="Tet-R_TetA/multi-R_MdtG-like"/>
</dbReference>
<feature type="transmembrane region" description="Helical" evidence="6">
    <location>
        <begin position="12"/>
        <end position="32"/>
    </location>
</feature>
<evidence type="ECO:0000256" key="4">
    <source>
        <dbReference type="ARBA" id="ARBA00022989"/>
    </source>
</evidence>
<feature type="transmembrane region" description="Helical" evidence="6">
    <location>
        <begin position="213"/>
        <end position="237"/>
    </location>
</feature>
<feature type="transmembrane region" description="Helical" evidence="6">
    <location>
        <begin position="249"/>
        <end position="272"/>
    </location>
</feature>
<gene>
    <name evidence="8" type="ORF">AXI58_18260</name>
</gene>
<dbReference type="Proteomes" id="UP000075430">
    <property type="component" value="Unassembled WGS sequence"/>
</dbReference>
<dbReference type="PROSITE" id="PS50850">
    <property type="entry name" value="MFS"/>
    <property type="match status" value="1"/>
</dbReference>
<dbReference type="GO" id="GO:0022857">
    <property type="term" value="F:transmembrane transporter activity"/>
    <property type="evidence" value="ECO:0007669"/>
    <property type="project" value="InterPro"/>
</dbReference>
<dbReference type="Pfam" id="PF07690">
    <property type="entry name" value="MFS_1"/>
    <property type="match status" value="1"/>
</dbReference>
<accession>A0A150F632</accession>
<feature type="transmembrane region" description="Helical" evidence="6">
    <location>
        <begin position="159"/>
        <end position="179"/>
    </location>
</feature>
<dbReference type="STRING" id="1793963.AXI58_18260"/>
<feature type="transmembrane region" description="Helical" evidence="6">
    <location>
        <begin position="38"/>
        <end position="60"/>
    </location>
</feature>
<dbReference type="Gene3D" id="1.20.1250.20">
    <property type="entry name" value="MFS general substrate transporter like domains"/>
    <property type="match status" value="1"/>
</dbReference>
<evidence type="ECO:0000256" key="3">
    <source>
        <dbReference type="ARBA" id="ARBA00022692"/>
    </source>
</evidence>
<evidence type="ECO:0000256" key="6">
    <source>
        <dbReference type="SAM" id="Phobius"/>
    </source>
</evidence>
<dbReference type="OrthoDB" id="9793283at2"/>
<dbReference type="CDD" id="cd17325">
    <property type="entry name" value="MFS_MdtG_SLC18_like"/>
    <property type="match status" value="1"/>
</dbReference>
<dbReference type="GO" id="GO:0005886">
    <property type="term" value="C:plasma membrane"/>
    <property type="evidence" value="ECO:0007669"/>
    <property type="project" value="UniProtKB-SubCell"/>
</dbReference>
<dbReference type="InterPro" id="IPR020846">
    <property type="entry name" value="MFS_dom"/>
</dbReference>
<comment type="subcellular location">
    <subcellularLocation>
        <location evidence="1">Cell membrane</location>
        <topology evidence="1">Multi-pass membrane protein</topology>
    </subcellularLocation>
</comment>
<keyword evidence="4 6" id="KW-1133">Transmembrane helix</keyword>
<keyword evidence="2" id="KW-0813">Transport</keyword>
<name>A0A150F632_9BACI</name>
<feature type="transmembrane region" description="Helical" evidence="6">
    <location>
        <begin position="100"/>
        <end position="119"/>
    </location>
</feature>
<feature type="transmembrane region" description="Helical" evidence="6">
    <location>
        <begin position="131"/>
        <end position="153"/>
    </location>
</feature>
<keyword evidence="5 6" id="KW-0472">Membrane</keyword>
<dbReference type="RefSeq" id="WP_061522302.1">
    <property type="nucleotide sequence ID" value="NZ_JARLZY010000011.1"/>
</dbReference>
<evidence type="ECO:0000259" key="7">
    <source>
        <dbReference type="PROSITE" id="PS50850"/>
    </source>
</evidence>
<evidence type="ECO:0000313" key="8">
    <source>
        <dbReference type="EMBL" id="KXZ17804.1"/>
    </source>
</evidence>
<evidence type="ECO:0000256" key="2">
    <source>
        <dbReference type="ARBA" id="ARBA00022448"/>
    </source>
</evidence>
<feature type="transmembrane region" description="Helical" evidence="6">
    <location>
        <begin position="366"/>
        <end position="386"/>
    </location>
</feature>
<dbReference type="InterPro" id="IPR036259">
    <property type="entry name" value="MFS_trans_sf"/>
</dbReference>
<feature type="domain" description="Major facilitator superfamily (MFS) profile" evidence="7">
    <location>
        <begin position="6"/>
        <end position="390"/>
    </location>
</feature>
<evidence type="ECO:0000256" key="1">
    <source>
        <dbReference type="ARBA" id="ARBA00004651"/>
    </source>
</evidence>
<keyword evidence="9" id="KW-1185">Reference proteome</keyword>
<proteinExistence type="predicted"/>
<reference evidence="9" key="1">
    <citation type="submission" date="2016-02" db="EMBL/GenBank/DDBJ databases">
        <authorList>
            <person name="Dunlap C."/>
        </authorList>
    </citation>
    <scope>NUCLEOTIDE SEQUENCE [LARGE SCALE GENOMIC DNA]</scope>
    <source>
        <strain evidence="9">NRRL B-41092</strain>
    </source>
</reference>
<organism evidence="8 9">
    <name type="scientific">Bacillus nakamurai</name>
    <dbReference type="NCBI Taxonomy" id="1793963"/>
    <lineage>
        <taxon>Bacteria</taxon>
        <taxon>Bacillati</taxon>
        <taxon>Bacillota</taxon>
        <taxon>Bacilli</taxon>
        <taxon>Bacillales</taxon>
        <taxon>Bacillaceae</taxon>
        <taxon>Bacillus</taxon>
    </lineage>
</organism>
<dbReference type="EMBL" id="LSBA01000019">
    <property type="protein sequence ID" value="KXZ17804.1"/>
    <property type="molecule type" value="Genomic_DNA"/>
</dbReference>